<keyword evidence="1" id="KW-1133">Transmembrane helix</keyword>
<dbReference type="OrthoDB" id="195541at2"/>
<sequence length="189" mass="22126">MLLKKQTRDYAIFYLRKLWLPFFIISALHLTIIFSVKQLSKKMPDTIPSVLAVFPVGCFLLYCVSHGKKGFRAIMAHSKYTLWFPFWFSYRPHPVRKKRVDIDTIKKDLQPGDIFLRRYSRYIDEFVFSENSFFTHAGIYVDDYNGATSQILHCTSQRNVHATSLDDFCNGDDIAVLRFSFSVSPEEEK</sequence>
<feature type="transmembrane region" description="Helical" evidence="1">
    <location>
        <begin position="46"/>
        <end position="65"/>
    </location>
</feature>
<evidence type="ECO:0000313" key="2">
    <source>
        <dbReference type="EMBL" id="SFP82843.1"/>
    </source>
</evidence>
<dbReference type="AlphaFoldDB" id="A0A1I5TII7"/>
<keyword evidence="3" id="KW-1185">Reference proteome</keyword>
<evidence type="ECO:0000313" key="3">
    <source>
        <dbReference type="Proteomes" id="UP000199031"/>
    </source>
</evidence>
<dbReference type="STRING" id="1465490.SAMN05444277_102150"/>
<name>A0A1I5TII7_9BACT</name>
<reference evidence="2 3" key="1">
    <citation type="submission" date="2016-10" db="EMBL/GenBank/DDBJ databases">
        <authorList>
            <person name="de Groot N.N."/>
        </authorList>
    </citation>
    <scope>NUCLEOTIDE SEQUENCE [LARGE SCALE GENOMIC DNA]</scope>
    <source>
        <strain evidence="2 3">DSM 28286</strain>
    </source>
</reference>
<evidence type="ECO:0000256" key="1">
    <source>
        <dbReference type="SAM" id="Phobius"/>
    </source>
</evidence>
<accession>A0A1I5TII7</accession>
<feature type="transmembrane region" description="Helical" evidence="1">
    <location>
        <begin position="12"/>
        <end position="34"/>
    </location>
</feature>
<gene>
    <name evidence="2" type="ORF">SAMN05444277_102150</name>
</gene>
<keyword evidence="1" id="KW-0472">Membrane</keyword>
<proteinExistence type="predicted"/>
<organism evidence="2 3">
    <name type="scientific">Parafilimonas terrae</name>
    <dbReference type="NCBI Taxonomy" id="1465490"/>
    <lineage>
        <taxon>Bacteria</taxon>
        <taxon>Pseudomonadati</taxon>
        <taxon>Bacteroidota</taxon>
        <taxon>Chitinophagia</taxon>
        <taxon>Chitinophagales</taxon>
        <taxon>Chitinophagaceae</taxon>
        <taxon>Parafilimonas</taxon>
    </lineage>
</organism>
<dbReference type="Gene3D" id="3.90.1720.10">
    <property type="entry name" value="endopeptidase domain like (from Nostoc punctiforme)"/>
    <property type="match status" value="1"/>
</dbReference>
<dbReference type="InterPro" id="IPR038765">
    <property type="entry name" value="Papain-like_cys_pep_sf"/>
</dbReference>
<dbReference type="Proteomes" id="UP000199031">
    <property type="component" value="Unassembled WGS sequence"/>
</dbReference>
<dbReference type="SUPFAM" id="SSF54001">
    <property type="entry name" value="Cysteine proteinases"/>
    <property type="match status" value="1"/>
</dbReference>
<dbReference type="EMBL" id="FOXQ01000002">
    <property type="protein sequence ID" value="SFP82843.1"/>
    <property type="molecule type" value="Genomic_DNA"/>
</dbReference>
<keyword evidence="1" id="KW-0812">Transmembrane</keyword>
<protein>
    <submittedName>
        <fullName evidence="2">Permuted papain-like amidase enzyme, YaeF/YiiX, C92 family</fullName>
    </submittedName>
</protein>